<dbReference type="Proteomes" id="UP001153076">
    <property type="component" value="Unassembled WGS sequence"/>
</dbReference>
<accession>A0A9Q1GX38</accession>
<feature type="domain" description="Zinc knuckle CX2CX4HX4C" evidence="3">
    <location>
        <begin position="171"/>
        <end position="217"/>
    </location>
</feature>
<dbReference type="EMBL" id="JAKOGI010001348">
    <property type="protein sequence ID" value="KAJ8426113.1"/>
    <property type="molecule type" value="Genomic_DNA"/>
</dbReference>
<evidence type="ECO:0008006" key="6">
    <source>
        <dbReference type="Google" id="ProtNLM"/>
    </source>
</evidence>
<comment type="caution">
    <text evidence="4">The sequence shown here is derived from an EMBL/GenBank/DDBJ whole genome shotgun (WGS) entry which is preliminary data.</text>
</comment>
<proteinExistence type="predicted"/>
<sequence length="351" mass="40041">MKVLIDTNIFNTVEGELILTLGDLGFRVRVKDLHPMTLAIHETNSVPIHPVGAMDSNEGGLEDAWRRLILIEDEEKVVICDDEPPKEWKEYIALCLLGKLLTSTNFNIGAMKSVFKSIWKPSKGVVIKEIEKNVFAFQFFSRYDKEFVMNEGSWAFDGCILLLKQMAGVDIDITKLLRRGVRITADGNPIWIRLKYVRLPDFCYACGKRGRVCNNCKLFNPAVPEAVLQYGGWIRASPLKSKRLNAKEELQEEFKLFLAFRNGKGETKMKKLEFGKEMTEDDNVNQKKKALQEGISKMLSMNSPRNDSLKRKVSMGRPREVEKNRIVDDISQVELANSIQAEVAVQPRREL</sequence>
<gene>
    <name evidence="4" type="ORF">Cgig2_031780</name>
</gene>
<reference evidence="4" key="1">
    <citation type="submission" date="2022-04" db="EMBL/GenBank/DDBJ databases">
        <title>Carnegiea gigantea Genome sequencing and assembly v2.</title>
        <authorList>
            <person name="Copetti D."/>
            <person name="Sanderson M.J."/>
            <person name="Burquez A."/>
            <person name="Wojciechowski M.F."/>
        </authorList>
    </citation>
    <scope>NUCLEOTIDE SEQUENCE</scope>
    <source>
        <strain evidence="4">SGP5-SGP5p</strain>
        <tissue evidence="4">Aerial part</tissue>
    </source>
</reference>
<dbReference type="InterPro" id="IPR040256">
    <property type="entry name" value="At4g02000-like"/>
</dbReference>
<evidence type="ECO:0000259" key="2">
    <source>
        <dbReference type="Pfam" id="PF14111"/>
    </source>
</evidence>
<dbReference type="PANTHER" id="PTHR31286:SF167">
    <property type="entry name" value="OS09G0268800 PROTEIN"/>
    <property type="match status" value="1"/>
</dbReference>
<organism evidence="4 5">
    <name type="scientific">Carnegiea gigantea</name>
    <dbReference type="NCBI Taxonomy" id="171969"/>
    <lineage>
        <taxon>Eukaryota</taxon>
        <taxon>Viridiplantae</taxon>
        <taxon>Streptophyta</taxon>
        <taxon>Embryophyta</taxon>
        <taxon>Tracheophyta</taxon>
        <taxon>Spermatophyta</taxon>
        <taxon>Magnoliopsida</taxon>
        <taxon>eudicotyledons</taxon>
        <taxon>Gunneridae</taxon>
        <taxon>Pentapetalae</taxon>
        <taxon>Caryophyllales</taxon>
        <taxon>Cactineae</taxon>
        <taxon>Cactaceae</taxon>
        <taxon>Cactoideae</taxon>
        <taxon>Echinocereeae</taxon>
        <taxon>Carnegiea</taxon>
    </lineage>
</organism>
<dbReference type="OrthoDB" id="1751967at2759"/>
<feature type="region of interest" description="Disordered" evidence="1">
    <location>
        <begin position="300"/>
        <end position="320"/>
    </location>
</feature>
<dbReference type="InterPro" id="IPR025558">
    <property type="entry name" value="DUF4283"/>
</dbReference>
<dbReference type="AlphaFoldDB" id="A0A9Q1GX38"/>
<evidence type="ECO:0000256" key="1">
    <source>
        <dbReference type="SAM" id="MobiDB-lite"/>
    </source>
</evidence>
<evidence type="ECO:0000313" key="4">
    <source>
        <dbReference type="EMBL" id="KAJ8426113.1"/>
    </source>
</evidence>
<dbReference type="InterPro" id="IPR025836">
    <property type="entry name" value="Zn_knuckle_CX2CX4HX4C"/>
</dbReference>
<keyword evidence="5" id="KW-1185">Reference proteome</keyword>
<dbReference type="Pfam" id="PF14111">
    <property type="entry name" value="DUF4283"/>
    <property type="match status" value="1"/>
</dbReference>
<protein>
    <recommendedName>
        <fullName evidence="6">DUF4283 domain-containing protein</fullName>
    </recommendedName>
</protein>
<dbReference type="PANTHER" id="PTHR31286">
    <property type="entry name" value="GLYCINE-RICH CELL WALL STRUCTURAL PROTEIN 1.8-LIKE"/>
    <property type="match status" value="1"/>
</dbReference>
<feature type="domain" description="DUF4283" evidence="2">
    <location>
        <begin position="94"/>
        <end position="166"/>
    </location>
</feature>
<name>A0A9Q1GX38_9CARY</name>
<dbReference type="Pfam" id="PF14392">
    <property type="entry name" value="zf-CCHC_4"/>
    <property type="match status" value="1"/>
</dbReference>
<evidence type="ECO:0000313" key="5">
    <source>
        <dbReference type="Proteomes" id="UP001153076"/>
    </source>
</evidence>
<evidence type="ECO:0000259" key="3">
    <source>
        <dbReference type="Pfam" id="PF14392"/>
    </source>
</evidence>